<organism evidence="1 2">
    <name type="scientific">Haematococcus lacustris</name>
    <name type="common">Green alga</name>
    <name type="synonym">Haematococcus pluvialis</name>
    <dbReference type="NCBI Taxonomy" id="44745"/>
    <lineage>
        <taxon>Eukaryota</taxon>
        <taxon>Viridiplantae</taxon>
        <taxon>Chlorophyta</taxon>
        <taxon>core chlorophytes</taxon>
        <taxon>Chlorophyceae</taxon>
        <taxon>CS clade</taxon>
        <taxon>Chlamydomonadales</taxon>
        <taxon>Haematococcaceae</taxon>
        <taxon>Haematococcus</taxon>
    </lineage>
</organism>
<protein>
    <submittedName>
        <fullName evidence="1">Uncharacterized protein</fullName>
    </submittedName>
</protein>
<dbReference type="EMBL" id="BLLF01001685">
    <property type="protein sequence ID" value="GFH20718.1"/>
    <property type="molecule type" value="Genomic_DNA"/>
</dbReference>
<gene>
    <name evidence="1" type="ORF">HaLaN_17885</name>
</gene>
<proteinExistence type="predicted"/>
<feature type="non-terminal residue" evidence="1">
    <location>
        <position position="90"/>
    </location>
</feature>
<name>A0A699ZQP1_HAELA</name>
<keyword evidence="2" id="KW-1185">Reference proteome</keyword>
<evidence type="ECO:0000313" key="2">
    <source>
        <dbReference type="Proteomes" id="UP000485058"/>
    </source>
</evidence>
<dbReference type="Proteomes" id="UP000485058">
    <property type="component" value="Unassembled WGS sequence"/>
</dbReference>
<dbReference type="AlphaFoldDB" id="A0A699ZQP1"/>
<sequence length="90" mass="9890">ESLSEVTADLVDKQRRSAATAVELSNVQAELGKAQTSLGEQQRQLAAVASQLLACRQELDYQQQRTALSSEQVVMLATARARMERAVEEE</sequence>
<evidence type="ECO:0000313" key="1">
    <source>
        <dbReference type="EMBL" id="GFH20718.1"/>
    </source>
</evidence>
<accession>A0A699ZQP1</accession>
<reference evidence="1 2" key="1">
    <citation type="submission" date="2020-02" db="EMBL/GenBank/DDBJ databases">
        <title>Draft genome sequence of Haematococcus lacustris strain NIES-144.</title>
        <authorList>
            <person name="Morimoto D."/>
            <person name="Nakagawa S."/>
            <person name="Yoshida T."/>
            <person name="Sawayama S."/>
        </authorList>
    </citation>
    <scope>NUCLEOTIDE SEQUENCE [LARGE SCALE GENOMIC DNA]</scope>
    <source>
        <strain evidence="1 2">NIES-144</strain>
    </source>
</reference>
<comment type="caution">
    <text evidence="1">The sequence shown here is derived from an EMBL/GenBank/DDBJ whole genome shotgun (WGS) entry which is preliminary data.</text>
</comment>
<feature type="non-terminal residue" evidence="1">
    <location>
        <position position="1"/>
    </location>
</feature>